<sequence length="77" mass="9101">LSFARDVLEETQHWNQHWTTQESTVDLDADISLSLFKKKKRSLATLLPKHDVKKTTKKVVYRILLQVRQPEDRLEVT</sequence>
<feature type="non-terminal residue" evidence="1">
    <location>
        <position position="1"/>
    </location>
</feature>
<dbReference type="EMBL" id="HACG01042265">
    <property type="protein sequence ID" value="CEK89130.1"/>
    <property type="molecule type" value="Transcribed_RNA"/>
</dbReference>
<protein>
    <submittedName>
        <fullName evidence="1">Uncharacterized protein</fullName>
    </submittedName>
</protein>
<accession>A0A0B7BAL9</accession>
<evidence type="ECO:0000313" key="1">
    <source>
        <dbReference type="EMBL" id="CEK89130.1"/>
    </source>
</evidence>
<proteinExistence type="predicted"/>
<gene>
    <name evidence="1" type="primary">ORF169171</name>
</gene>
<organism evidence="1">
    <name type="scientific">Arion vulgaris</name>
    <dbReference type="NCBI Taxonomy" id="1028688"/>
    <lineage>
        <taxon>Eukaryota</taxon>
        <taxon>Metazoa</taxon>
        <taxon>Spiralia</taxon>
        <taxon>Lophotrochozoa</taxon>
        <taxon>Mollusca</taxon>
        <taxon>Gastropoda</taxon>
        <taxon>Heterobranchia</taxon>
        <taxon>Euthyneura</taxon>
        <taxon>Panpulmonata</taxon>
        <taxon>Eupulmonata</taxon>
        <taxon>Stylommatophora</taxon>
        <taxon>Helicina</taxon>
        <taxon>Arionoidea</taxon>
        <taxon>Arionidae</taxon>
        <taxon>Arion</taxon>
    </lineage>
</organism>
<dbReference type="AlphaFoldDB" id="A0A0B7BAL9"/>
<name>A0A0B7BAL9_9EUPU</name>
<reference evidence="1" key="1">
    <citation type="submission" date="2014-12" db="EMBL/GenBank/DDBJ databases">
        <title>Insight into the proteome of Arion vulgaris.</title>
        <authorList>
            <person name="Aradska J."/>
            <person name="Bulat T."/>
            <person name="Smidak R."/>
            <person name="Sarate P."/>
            <person name="Gangsoo J."/>
            <person name="Sialana F."/>
            <person name="Bilban M."/>
            <person name="Lubec G."/>
        </authorList>
    </citation>
    <scope>NUCLEOTIDE SEQUENCE</scope>
    <source>
        <tissue evidence="1">Skin</tissue>
    </source>
</reference>